<reference evidence="2" key="1">
    <citation type="submission" date="2016-03" db="EMBL/GenBank/DDBJ databases">
        <title>Draft genome sequence of Paenibacillus glacialis DSM 22343.</title>
        <authorList>
            <person name="Shin S.-K."/>
            <person name="Yi H."/>
        </authorList>
    </citation>
    <scope>NUCLEOTIDE SEQUENCE [LARGE SCALE GENOMIC DNA]</scope>
    <source>
        <strain evidence="2">CCUG 60099</strain>
    </source>
</reference>
<dbReference type="Proteomes" id="UP000093343">
    <property type="component" value="Unassembled WGS sequence"/>
</dbReference>
<organism evidence="1 2">
    <name type="scientific">Flavobacterium piscis</name>
    <dbReference type="NCBI Taxonomy" id="1114874"/>
    <lineage>
        <taxon>Bacteria</taxon>
        <taxon>Pseudomonadati</taxon>
        <taxon>Bacteroidota</taxon>
        <taxon>Flavobacteriia</taxon>
        <taxon>Flavobacteriales</taxon>
        <taxon>Flavobacteriaceae</taxon>
        <taxon>Flavobacterium</taxon>
    </lineage>
</organism>
<evidence type="ECO:0000313" key="2">
    <source>
        <dbReference type="Proteomes" id="UP000093343"/>
    </source>
</evidence>
<accession>A0ABX2XDY0</accession>
<evidence type="ECO:0000313" key="1">
    <source>
        <dbReference type="EMBL" id="OCB70111.1"/>
    </source>
</evidence>
<gene>
    <name evidence="1" type="ORF">FLP_20850</name>
</gene>
<comment type="caution">
    <text evidence="1">The sequence shown here is derived from an EMBL/GenBank/DDBJ whole genome shotgun (WGS) entry which is preliminary data.</text>
</comment>
<keyword evidence="2" id="KW-1185">Reference proteome</keyword>
<evidence type="ECO:0008006" key="3">
    <source>
        <dbReference type="Google" id="ProtNLM"/>
    </source>
</evidence>
<protein>
    <recommendedName>
        <fullName evidence="3">Lipoprotein</fullName>
    </recommendedName>
</protein>
<name>A0ABX2XDY0_9FLAO</name>
<proteinExistence type="predicted"/>
<dbReference type="RefSeq" id="WP_065451437.1">
    <property type="nucleotide sequence ID" value="NZ_LVEN01000044.1"/>
</dbReference>
<dbReference type="EMBL" id="LVEN01000044">
    <property type="protein sequence ID" value="OCB70111.1"/>
    <property type="molecule type" value="Genomic_DNA"/>
</dbReference>
<sequence>MKNNTILLFAFLLLCLVSCKEENKFPLEKKYWDVTDYDNVIREVKYGTKPDEKLPTFDNPETKLLLEKLTDQENFKVVLDDKELGLKHRNEIAQQFFDKWKDMTTIYNAIDRTDKYIYEKEYLEVFNFGLGLQLRYFKLGNDEIIEKADDPNSLSVLNTINRNTQTLVNNMIIYLDEINNEKSYSDLGLNLIANGIDKNFTELINIYPNFNYDDLLEKVNLMLKKTKSENIKQSLTKLKQLIESKKSTKVEHSEL</sequence>